<evidence type="ECO:0000313" key="2">
    <source>
        <dbReference type="Proteomes" id="UP001303222"/>
    </source>
</evidence>
<protein>
    <submittedName>
        <fullName evidence="1">Uncharacterized protein</fullName>
    </submittedName>
</protein>
<reference evidence="1" key="2">
    <citation type="submission" date="2023-06" db="EMBL/GenBank/DDBJ databases">
        <authorList>
            <consortium name="Lawrence Berkeley National Laboratory"/>
            <person name="Mondo S.J."/>
            <person name="Hensen N."/>
            <person name="Bonometti L."/>
            <person name="Westerberg I."/>
            <person name="Brannstrom I.O."/>
            <person name="Guillou S."/>
            <person name="Cros-Aarteil S."/>
            <person name="Calhoun S."/>
            <person name="Haridas S."/>
            <person name="Kuo A."/>
            <person name="Pangilinan J."/>
            <person name="Riley R."/>
            <person name="Labutti K."/>
            <person name="Andreopoulos B."/>
            <person name="Lipzen A."/>
            <person name="Chen C."/>
            <person name="Yanf M."/>
            <person name="Daum C."/>
            <person name="Ng V."/>
            <person name="Clum A."/>
            <person name="Steindorff A."/>
            <person name="Ohm R."/>
            <person name="Martin F."/>
            <person name="Silar P."/>
            <person name="Natvig D."/>
            <person name="Lalanne C."/>
            <person name="Gautier V."/>
            <person name="Ament-Velasquez S.L."/>
            <person name="Kruys A."/>
            <person name="Hutchinson M.I."/>
            <person name="Powell A.J."/>
            <person name="Barry K."/>
            <person name="Miller A.N."/>
            <person name="Grigoriev I.V."/>
            <person name="Debuchy R."/>
            <person name="Gladieux P."/>
            <person name="Thoren M.H."/>
            <person name="Johannesson H."/>
        </authorList>
    </citation>
    <scope>NUCLEOTIDE SEQUENCE</scope>
    <source>
        <strain evidence="1">CBS 626.80</strain>
    </source>
</reference>
<gene>
    <name evidence="1" type="ORF">QBC32DRAFT_244110</name>
</gene>
<organism evidence="1 2">
    <name type="scientific">Pseudoneurospora amorphoporcata</name>
    <dbReference type="NCBI Taxonomy" id="241081"/>
    <lineage>
        <taxon>Eukaryota</taxon>
        <taxon>Fungi</taxon>
        <taxon>Dikarya</taxon>
        <taxon>Ascomycota</taxon>
        <taxon>Pezizomycotina</taxon>
        <taxon>Sordariomycetes</taxon>
        <taxon>Sordariomycetidae</taxon>
        <taxon>Sordariales</taxon>
        <taxon>Sordariaceae</taxon>
        <taxon>Pseudoneurospora</taxon>
    </lineage>
</organism>
<dbReference type="Proteomes" id="UP001303222">
    <property type="component" value="Unassembled WGS sequence"/>
</dbReference>
<proteinExistence type="predicted"/>
<accession>A0AAN6SD49</accession>
<dbReference type="AlphaFoldDB" id="A0AAN6SD49"/>
<evidence type="ECO:0000313" key="1">
    <source>
        <dbReference type="EMBL" id="KAK3949220.1"/>
    </source>
</evidence>
<dbReference type="EMBL" id="MU859223">
    <property type="protein sequence ID" value="KAK3949220.1"/>
    <property type="molecule type" value="Genomic_DNA"/>
</dbReference>
<reference evidence="1" key="1">
    <citation type="journal article" date="2023" name="Mol. Phylogenet. Evol.">
        <title>Genome-scale phylogeny and comparative genomics of the fungal order Sordariales.</title>
        <authorList>
            <person name="Hensen N."/>
            <person name="Bonometti L."/>
            <person name="Westerberg I."/>
            <person name="Brannstrom I.O."/>
            <person name="Guillou S."/>
            <person name="Cros-Aarteil S."/>
            <person name="Calhoun S."/>
            <person name="Haridas S."/>
            <person name="Kuo A."/>
            <person name="Mondo S."/>
            <person name="Pangilinan J."/>
            <person name="Riley R."/>
            <person name="LaButti K."/>
            <person name="Andreopoulos B."/>
            <person name="Lipzen A."/>
            <person name="Chen C."/>
            <person name="Yan M."/>
            <person name="Daum C."/>
            <person name="Ng V."/>
            <person name="Clum A."/>
            <person name="Steindorff A."/>
            <person name="Ohm R.A."/>
            <person name="Martin F."/>
            <person name="Silar P."/>
            <person name="Natvig D.O."/>
            <person name="Lalanne C."/>
            <person name="Gautier V."/>
            <person name="Ament-Velasquez S.L."/>
            <person name="Kruys A."/>
            <person name="Hutchinson M.I."/>
            <person name="Powell A.J."/>
            <person name="Barry K."/>
            <person name="Miller A.N."/>
            <person name="Grigoriev I.V."/>
            <person name="Debuchy R."/>
            <person name="Gladieux P."/>
            <person name="Hiltunen Thoren M."/>
            <person name="Johannesson H."/>
        </authorList>
    </citation>
    <scope>NUCLEOTIDE SEQUENCE</scope>
    <source>
        <strain evidence="1">CBS 626.80</strain>
    </source>
</reference>
<sequence>METSISGQSEGPPYRSLGELQNEGVRVLYTPATKRLYWEFDGVFPTAISVMKDEKGAKDDLEPFFNPDTGTWHEISQLPLTEPKTSSVEVSVLDFEGRQWELDWAEWHDHHGATYESNYADWHKRHGGDAPAPICGQQEWVKYGDLNDDARCKWDLQKKDGSWTENSGEEFLIKCCGEDRPLRKLDPKLVVTASSEDFVTVRDFVSAVHPWLMSLRGDIFKAKIVSRQMPYYGDSPEKDTWMVDLRLHCSHPLEIDEKREWVRGHSRRTYGPLTASDAKMLERIRADMAEKRAMRNEGGIPPF</sequence>
<name>A0AAN6SD49_9PEZI</name>
<comment type="caution">
    <text evidence="1">The sequence shown here is derived from an EMBL/GenBank/DDBJ whole genome shotgun (WGS) entry which is preliminary data.</text>
</comment>
<keyword evidence="2" id="KW-1185">Reference proteome</keyword>